<keyword evidence="3" id="KW-0238">DNA-binding</keyword>
<name>A0ABP8HU74_9BURK</name>
<dbReference type="SUPFAM" id="SSF46785">
    <property type="entry name" value="Winged helix' DNA-binding domain"/>
    <property type="match status" value="1"/>
</dbReference>
<dbReference type="PANTHER" id="PTHR30537:SF74">
    <property type="entry name" value="HTH-TYPE TRANSCRIPTIONAL REGULATOR TRPI"/>
    <property type="match status" value="1"/>
</dbReference>
<dbReference type="PROSITE" id="PS50931">
    <property type="entry name" value="HTH_LYSR"/>
    <property type="match status" value="1"/>
</dbReference>
<keyword evidence="7" id="KW-1185">Reference proteome</keyword>
<dbReference type="PANTHER" id="PTHR30537">
    <property type="entry name" value="HTH-TYPE TRANSCRIPTIONAL REGULATOR"/>
    <property type="match status" value="1"/>
</dbReference>
<sequence length="303" mass="33143">MLPLPPLNALRAFEVAGRLRSITRAAEELHVTPAAVSRQIKALEDFLGVQLFDRGGGRFALTPVGERYLASVAVSLNDLRAATNAAMGGTYRRLVLRLRSPATFAVKWLIPRLAGFHSKHPTIDVQLATSPAPLDFEREDIDAGVELGDGTWPRDHTIRLVPNELVPVMSRDAAFAPPTRPDDLSHCTLLHSLARPDDWSLWLEAAGAANVNPYSGMKYETSLLAYQAASEGHGVAVAQKAFVEKELASGGLFIPIDFVLDRGRHTYYFVWPEGREPSAPLAAFIAWLRQASEARTASTLSRL</sequence>
<keyword evidence="4" id="KW-0804">Transcription</keyword>
<dbReference type="Gene3D" id="3.40.190.10">
    <property type="entry name" value="Periplasmic binding protein-like II"/>
    <property type="match status" value="2"/>
</dbReference>
<dbReference type="Gene3D" id="1.10.10.10">
    <property type="entry name" value="Winged helix-like DNA-binding domain superfamily/Winged helix DNA-binding domain"/>
    <property type="match status" value="1"/>
</dbReference>
<dbReference type="EMBL" id="BAABGJ010000027">
    <property type="protein sequence ID" value="GAA4344533.1"/>
    <property type="molecule type" value="Genomic_DNA"/>
</dbReference>
<evidence type="ECO:0000256" key="1">
    <source>
        <dbReference type="ARBA" id="ARBA00009437"/>
    </source>
</evidence>
<reference evidence="7" key="1">
    <citation type="journal article" date="2019" name="Int. J. Syst. Evol. Microbiol.">
        <title>The Global Catalogue of Microorganisms (GCM) 10K type strain sequencing project: providing services to taxonomists for standard genome sequencing and annotation.</title>
        <authorList>
            <consortium name="The Broad Institute Genomics Platform"/>
            <consortium name="The Broad Institute Genome Sequencing Center for Infectious Disease"/>
            <person name="Wu L."/>
            <person name="Ma J."/>
        </authorList>
    </citation>
    <scope>NUCLEOTIDE SEQUENCE [LARGE SCALE GENOMIC DNA]</scope>
    <source>
        <strain evidence="7">JCM 17804</strain>
    </source>
</reference>
<dbReference type="CDD" id="cd08432">
    <property type="entry name" value="PBP2_GcdR_TrpI_HvrB_AmpR_like"/>
    <property type="match status" value="1"/>
</dbReference>
<protein>
    <submittedName>
        <fullName evidence="6">Transcriptional regulator GcvA</fullName>
    </submittedName>
</protein>
<comment type="caution">
    <text evidence="6">The sequence shown here is derived from an EMBL/GenBank/DDBJ whole genome shotgun (WGS) entry which is preliminary data.</text>
</comment>
<dbReference type="InterPro" id="IPR005119">
    <property type="entry name" value="LysR_subst-bd"/>
</dbReference>
<dbReference type="Pfam" id="PF00126">
    <property type="entry name" value="HTH_1"/>
    <property type="match status" value="1"/>
</dbReference>
<evidence type="ECO:0000256" key="3">
    <source>
        <dbReference type="ARBA" id="ARBA00023125"/>
    </source>
</evidence>
<evidence type="ECO:0000313" key="7">
    <source>
        <dbReference type="Proteomes" id="UP001500975"/>
    </source>
</evidence>
<evidence type="ECO:0000259" key="5">
    <source>
        <dbReference type="PROSITE" id="PS50931"/>
    </source>
</evidence>
<evidence type="ECO:0000256" key="4">
    <source>
        <dbReference type="ARBA" id="ARBA00023163"/>
    </source>
</evidence>
<gene>
    <name evidence="6" type="primary">gcvA</name>
    <name evidence="6" type="ORF">GCM10023165_27800</name>
</gene>
<dbReference type="PRINTS" id="PR00039">
    <property type="entry name" value="HTHLYSR"/>
</dbReference>
<evidence type="ECO:0000313" key="6">
    <source>
        <dbReference type="EMBL" id="GAA4344533.1"/>
    </source>
</evidence>
<feature type="domain" description="HTH lysR-type" evidence="5">
    <location>
        <begin position="5"/>
        <end position="62"/>
    </location>
</feature>
<evidence type="ECO:0000256" key="2">
    <source>
        <dbReference type="ARBA" id="ARBA00023015"/>
    </source>
</evidence>
<organism evidence="6 7">
    <name type="scientific">Variovorax defluvii</name>
    <dbReference type="NCBI Taxonomy" id="913761"/>
    <lineage>
        <taxon>Bacteria</taxon>
        <taxon>Pseudomonadati</taxon>
        <taxon>Pseudomonadota</taxon>
        <taxon>Betaproteobacteria</taxon>
        <taxon>Burkholderiales</taxon>
        <taxon>Comamonadaceae</taxon>
        <taxon>Variovorax</taxon>
    </lineage>
</organism>
<proteinExistence type="inferred from homology"/>
<dbReference type="InterPro" id="IPR036388">
    <property type="entry name" value="WH-like_DNA-bd_sf"/>
</dbReference>
<dbReference type="Pfam" id="PF03466">
    <property type="entry name" value="LysR_substrate"/>
    <property type="match status" value="1"/>
</dbReference>
<comment type="similarity">
    <text evidence="1">Belongs to the LysR transcriptional regulatory family.</text>
</comment>
<dbReference type="InterPro" id="IPR000847">
    <property type="entry name" value="LysR_HTH_N"/>
</dbReference>
<keyword evidence="2" id="KW-0805">Transcription regulation</keyword>
<dbReference type="RefSeq" id="WP_345538563.1">
    <property type="nucleotide sequence ID" value="NZ_BAABGJ010000027.1"/>
</dbReference>
<dbReference type="SUPFAM" id="SSF53850">
    <property type="entry name" value="Periplasmic binding protein-like II"/>
    <property type="match status" value="1"/>
</dbReference>
<dbReference type="InterPro" id="IPR058163">
    <property type="entry name" value="LysR-type_TF_proteobact-type"/>
</dbReference>
<dbReference type="Proteomes" id="UP001500975">
    <property type="component" value="Unassembled WGS sequence"/>
</dbReference>
<accession>A0ABP8HU74</accession>
<dbReference type="InterPro" id="IPR036390">
    <property type="entry name" value="WH_DNA-bd_sf"/>
</dbReference>